<name>A0A0A9BZV0_ARUDO</name>
<proteinExistence type="predicted"/>
<evidence type="ECO:0000313" key="1">
    <source>
        <dbReference type="EMBL" id="JAD68851.1"/>
    </source>
</evidence>
<protein>
    <submittedName>
        <fullName evidence="1">Uncharacterized protein</fullName>
    </submittedName>
</protein>
<reference evidence="1" key="2">
    <citation type="journal article" date="2015" name="Data Brief">
        <title>Shoot transcriptome of the giant reed, Arundo donax.</title>
        <authorList>
            <person name="Barrero R.A."/>
            <person name="Guerrero F.D."/>
            <person name="Moolhuijzen P."/>
            <person name="Goolsby J.A."/>
            <person name="Tidwell J."/>
            <person name="Bellgard S.E."/>
            <person name="Bellgard M.I."/>
        </authorList>
    </citation>
    <scope>NUCLEOTIDE SEQUENCE</scope>
    <source>
        <tissue evidence="1">Shoot tissue taken approximately 20 cm above the soil surface</tissue>
    </source>
</reference>
<accession>A0A0A9BZV0</accession>
<dbReference type="EMBL" id="GBRH01229044">
    <property type="protein sequence ID" value="JAD68851.1"/>
    <property type="molecule type" value="Transcribed_RNA"/>
</dbReference>
<sequence length="34" mass="3954">MIPKGIPRSHTRLVLLYCLPRIPRGLSIELIRIQ</sequence>
<dbReference type="AlphaFoldDB" id="A0A0A9BZV0"/>
<reference evidence="1" key="1">
    <citation type="submission" date="2014-09" db="EMBL/GenBank/DDBJ databases">
        <authorList>
            <person name="Magalhaes I.L.F."/>
            <person name="Oliveira U."/>
            <person name="Santos F.R."/>
            <person name="Vidigal T.H.D.A."/>
            <person name="Brescovit A.D."/>
            <person name="Santos A.J."/>
        </authorList>
    </citation>
    <scope>NUCLEOTIDE SEQUENCE</scope>
    <source>
        <tissue evidence="1">Shoot tissue taken approximately 20 cm above the soil surface</tissue>
    </source>
</reference>
<organism evidence="1">
    <name type="scientific">Arundo donax</name>
    <name type="common">Giant reed</name>
    <name type="synonym">Donax arundinaceus</name>
    <dbReference type="NCBI Taxonomy" id="35708"/>
    <lineage>
        <taxon>Eukaryota</taxon>
        <taxon>Viridiplantae</taxon>
        <taxon>Streptophyta</taxon>
        <taxon>Embryophyta</taxon>
        <taxon>Tracheophyta</taxon>
        <taxon>Spermatophyta</taxon>
        <taxon>Magnoliopsida</taxon>
        <taxon>Liliopsida</taxon>
        <taxon>Poales</taxon>
        <taxon>Poaceae</taxon>
        <taxon>PACMAD clade</taxon>
        <taxon>Arundinoideae</taxon>
        <taxon>Arundineae</taxon>
        <taxon>Arundo</taxon>
    </lineage>
</organism>